<evidence type="ECO:0000256" key="1">
    <source>
        <dbReference type="ARBA" id="ARBA00022679"/>
    </source>
</evidence>
<dbReference type="Pfam" id="PF00583">
    <property type="entry name" value="Acetyltransf_1"/>
    <property type="match status" value="1"/>
</dbReference>
<reference evidence="3 4" key="1">
    <citation type="submission" date="2023-07" db="EMBL/GenBank/DDBJ databases">
        <title>Genomic Encyclopedia of Type Strains, Phase IV (KMG-IV): sequencing the most valuable type-strain genomes for metagenomic binning, comparative biology and taxonomic classification.</title>
        <authorList>
            <person name="Goeker M."/>
        </authorList>
    </citation>
    <scope>NUCLEOTIDE SEQUENCE [LARGE SCALE GENOMIC DNA]</scope>
    <source>
        <strain evidence="3 4">DSM 19154</strain>
    </source>
</reference>
<evidence type="ECO:0000259" key="2">
    <source>
        <dbReference type="PROSITE" id="PS51186"/>
    </source>
</evidence>
<dbReference type="InterPro" id="IPR000182">
    <property type="entry name" value="GNAT_dom"/>
</dbReference>
<accession>A0ABT9YLG1</accession>
<dbReference type="EMBL" id="JAUSUA010000006">
    <property type="protein sequence ID" value="MDQ0208714.1"/>
    <property type="molecule type" value="Genomic_DNA"/>
</dbReference>
<organism evidence="3 4">
    <name type="scientific">Alkalicoccobacillus murimartini</name>
    <dbReference type="NCBI Taxonomy" id="171685"/>
    <lineage>
        <taxon>Bacteria</taxon>
        <taxon>Bacillati</taxon>
        <taxon>Bacillota</taxon>
        <taxon>Bacilli</taxon>
        <taxon>Bacillales</taxon>
        <taxon>Bacillaceae</taxon>
        <taxon>Alkalicoccobacillus</taxon>
    </lineage>
</organism>
<dbReference type="CDD" id="cd04301">
    <property type="entry name" value="NAT_SF"/>
    <property type="match status" value="1"/>
</dbReference>
<dbReference type="Proteomes" id="UP001225034">
    <property type="component" value="Unassembled WGS sequence"/>
</dbReference>
<sequence>MIRPYTVDDVDYIVDSHYELYHQEFHYDLTFKEFIQERVNGFVSRDSQEENIWVIDIHGARKGSISINKVDSETAQLGLFLVDPKLRGEGYGQRLIETAIHFCERTNYKRIMLVTNQELRGARVIYKKQGFKLIEEWSGLHSNKEMIEERWILELV</sequence>
<keyword evidence="4" id="KW-1185">Reference proteome</keyword>
<name>A0ABT9YLG1_9BACI</name>
<feature type="domain" description="N-acetyltransferase" evidence="2">
    <location>
        <begin position="1"/>
        <end position="154"/>
    </location>
</feature>
<dbReference type="InterPro" id="IPR016181">
    <property type="entry name" value="Acyl_CoA_acyltransferase"/>
</dbReference>
<dbReference type="PANTHER" id="PTHR13947:SF37">
    <property type="entry name" value="LD18367P"/>
    <property type="match status" value="1"/>
</dbReference>
<dbReference type="PANTHER" id="PTHR13947">
    <property type="entry name" value="GNAT FAMILY N-ACETYLTRANSFERASE"/>
    <property type="match status" value="1"/>
</dbReference>
<dbReference type="RefSeq" id="WP_306984987.1">
    <property type="nucleotide sequence ID" value="NZ_JAUSUA010000006.1"/>
</dbReference>
<comment type="caution">
    <text evidence="3">The sequence shown here is derived from an EMBL/GenBank/DDBJ whole genome shotgun (WGS) entry which is preliminary data.</text>
</comment>
<dbReference type="SUPFAM" id="SSF55729">
    <property type="entry name" value="Acyl-CoA N-acyltransferases (Nat)"/>
    <property type="match status" value="1"/>
</dbReference>
<protein>
    <submittedName>
        <fullName evidence="3">GNAT superfamily N-acetyltransferase</fullName>
    </submittedName>
</protein>
<dbReference type="PROSITE" id="PS51186">
    <property type="entry name" value="GNAT"/>
    <property type="match status" value="1"/>
</dbReference>
<dbReference type="InterPro" id="IPR050769">
    <property type="entry name" value="NAT_camello-type"/>
</dbReference>
<evidence type="ECO:0000313" key="4">
    <source>
        <dbReference type="Proteomes" id="UP001225034"/>
    </source>
</evidence>
<dbReference type="Gene3D" id="3.40.630.30">
    <property type="match status" value="1"/>
</dbReference>
<keyword evidence="1" id="KW-0808">Transferase</keyword>
<evidence type="ECO:0000313" key="3">
    <source>
        <dbReference type="EMBL" id="MDQ0208714.1"/>
    </source>
</evidence>
<proteinExistence type="predicted"/>
<gene>
    <name evidence="3" type="ORF">J2S05_003526</name>
</gene>